<comment type="caution">
    <text evidence="1">The sequence shown here is derived from an EMBL/GenBank/DDBJ whole genome shotgun (WGS) entry which is preliminary data.</text>
</comment>
<gene>
    <name evidence="1" type="ORF">POM88_028838</name>
</gene>
<proteinExistence type="predicted"/>
<reference evidence="1" key="1">
    <citation type="submission" date="2023-02" db="EMBL/GenBank/DDBJ databases">
        <title>Genome of toxic invasive species Heracleum sosnowskyi carries increased number of genes despite the absence of recent whole-genome duplications.</title>
        <authorList>
            <person name="Schelkunov M."/>
            <person name="Shtratnikova V."/>
            <person name="Makarenko M."/>
            <person name="Klepikova A."/>
            <person name="Omelchenko D."/>
            <person name="Novikova G."/>
            <person name="Obukhova E."/>
            <person name="Bogdanov V."/>
            <person name="Penin A."/>
            <person name="Logacheva M."/>
        </authorList>
    </citation>
    <scope>NUCLEOTIDE SEQUENCE</scope>
    <source>
        <strain evidence="1">Hsosn_3</strain>
        <tissue evidence="1">Leaf</tissue>
    </source>
</reference>
<dbReference type="Proteomes" id="UP001237642">
    <property type="component" value="Unassembled WGS sequence"/>
</dbReference>
<protein>
    <submittedName>
        <fullName evidence="1">Uncharacterized protein</fullName>
    </submittedName>
</protein>
<evidence type="ECO:0000313" key="2">
    <source>
        <dbReference type="Proteomes" id="UP001237642"/>
    </source>
</evidence>
<keyword evidence="2" id="KW-1185">Reference proteome</keyword>
<sequence length="212" mass="24657">MEAEHMKETEQIDDFSIKLNNIDEMTPHVLPGLTPKYLQPEKPLGTFLTGAVNDRASSSRAANEFWLWQGYEVKSEFIGILDCIAKKYPETFDNISVNSKKLYTMKLNMLCNIVKAFTETPMSEFNYNMIAEYRDLFANLQRSFNVKWLVDHLNYIEKLQFSHPLIYKLQAVDSRIEYAISKLQDLQALRVRMTKEIHRNVAVGYIGDLSIF</sequence>
<organism evidence="1 2">
    <name type="scientific">Heracleum sosnowskyi</name>
    <dbReference type="NCBI Taxonomy" id="360622"/>
    <lineage>
        <taxon>Eukaryota</taxon>
        <taxon>Viridiplantae</taxon>
        <taxon>Streptophyta</taxon>
        <taxon>Embryophyta</taxon>
        <taxon>Tracheophyta</taxon>
        <taxon>Spermatophyta</taxon>
        <taxon>Magnoliopsida</taxon>
        <taxon>eudicotyledons</taxon>
        <taxon>Gunneridae</taxon>
        <taxon>Pentapetalae</taxon>
        <taxon>asterids</taxon>
        <taxon>campanulids</taxon>
        <taxon>Apiales</taxon>
        <taxon>Apiaceae</taxon>
        <taxon>Apioideae</taxon>
        <taxon>apioid superclade</taxon>
        <taxon>Tordylieae</taxon>
        <taxon>Tordyliinae</taxon>
        <taxon>Heracleum</taxon>
    </lineage>
</organism>
<accession>A0AAD8MED0</accession>
<name>A0AAD8MED0_9APIA</name>
<dbReference type="EMBL" id="JAUIZM010000007">
    <property type="protein sequence ID" value="KAK1372645.1"/>
    <property type="molecule type" value="Genomic_DNA"/>
</dbReference>
<evidence type="ECO:0000313" key="1">
    <source>
        <dbReference type="EMBL" id="KAK1372645.1"/>
    </source>
</evidence>
<dbReference type="AlphaFoldDB" id="A0AAD8MED0"/>
<reference evidence="1" key="2">
    <citation type="submission" date="2023-05" db="EMBL/GenBank/DDBJ databases">
        <authorList>
            <person name="Schelkunov M.I."/>
        </authorList>
    </citation>
    <scope>NUCLEOTIDE SEQUENCE</scope>
    <source>
        <strain evidence="1">Hsosn_3</strain>
        <tissue evidence="1">Leaf</tissue>
    </source>
</reference>